<sequence length="48" mass="4982">MSRANEAPGQTSSFMSPVASLRKSFPAYPDGLRGDCSSCREGGSSQGN</sequence>
<protein>
    <submittedName>
        <fullName evidence="2">Uncharacterized protein</fullName>
    </submittedName>
</protein>
<dbReference type="Proteomes" id="UP000008177">
    <property type="component" value="Unplaced contigs"/>
</dbReference>
<evidence type="ECO:0000313" key="2">
    <source>
        <dbReference type="EMBL" id="CCD45682.1"/>
    </source>
</evidence>
<organism evidence="2 3">
    <name type="scientific">Botryotinia fuckeliana (strain T4)</name>
    <name type="common">Noble rot fungus</name>
    <name type="synonym">Botrytis cinerea</name>
    <dbReference type="NCBI Taxonomy" id="999810"/>
    <lineage>
        <taxon>Eukaryota</taxon>
        <taxon>Fungi</taxon>
        <taxon>Dikarya</taxon>
        <taxon>Ascomycota</taxon>
        <taxon>Pezizomycotina</taxon>
        <taxon>Leotiomycetes</taxon>
        <taxon>Helotiales</taxon>
        <taxon>Sclerotiniaceae</taxon>
        <taxon>Botrytis</taxon>
    </lineage>
</organism>
<evidence type="ECO:0000313" key="3">
    <source>
        <dbReference type="Proteomes" id="UP000008177"/>
    </source>
</evidence>
<gene>
    <name evidence="2" type="ORF">BofuT4_uP047000.1</name>
</gene>
<dbReference type="HOGENOM" id="CLU_3159874_0_0_1"/>
<dbReference type="InParanoid" id="G2XYZ5"/>
<dbReference type="AlphaFoldDB" id="G2XYZ5"/>
<name>G2XYZ5_BOTF4</name>
<accession>G2XYZ5</accession>
<feature type="region of interest" description="Disordered" evidence="1">
    <location>
        <begin position="24"/>
        <end position="48"/>
    </location>
</feature>
<reference evidence="3" key="1">
    <citation type="journal article" date="2011" name="PLoS Genet.">
        <title>Genomic analysis of the necrotrophic fungal pathogens Sclerotinia sclerotiorum and Botrytis cinerea.</title>
        <authorList>
            <person name="Amselem J."/>
            <person name="Cuomo C.A."/>
            <person name="van Kan J.A."/>
            <person name="Viaud M."/>
            <person name="Benito E.P."/>
            <person name="Couloux A."/>
            <person name="Coutinho P.M."/>
            <person name="de Vries R.P."/>
            <person name="Dyer P.S."/>
            <person name="Fillinger S."/>
            <person name="Fournier E."/>
            <person name="Gout L."/>
            <person name="Hahn M."/>
            <person name="Kohn L."/>
            <person name="Lapalu N."/>
            <person name="Plummer K.M."/>
            <person name="Pradier J.M."/>
            <person name="Quevillon E."/>
            <person name="Sharon A."/>
            <person name="Simon A."/>
            <person name="ten Have A."/>
            <person name="Tudzynski B."/>
            <person name="Tudzynski P."/>
            <person name="Wincker P."/>
            <person name="Andrew M."/>
            <person name="Anthouard V."/>
            <person name="Beever R.E."/>
            <person name="Beffa R."/>
            <person name="Benoit I."/>
            <person name="Bouzid O."/>
            <person name="Brault B."/>
            <person name="Chen Z."/>
            <person name="Choquer M."/>
            <person name="Collemare J."/>
            <person name="Cotton P."/>
            <person name="Danchin E.G."/>
            <person name="Da Silva C."/>
            <person name="Gautier A."/>
            <person name="Giraud C."/>
            <person name="Giraud T."/>
            <person name="Gonzalez C."/>
            <person name="Grossetete S."/>
            <person name="Guldener U."/>
            <person name="Henrissat B."/>
            <person name="Howlett B.J."/>
            <person name="Kodira C."/>
            <person name="Kretschmer M."/>
            <person name="Lappartient A."/>
            <person name="Leroch M."/>
            <person name="Levis C."/>
            <person name="Mauceli E."/>
            <person name="Neuveglise C."/>
            <person name="Oeser B."/>
            <person name="Pearson M."/>
            <person name="Poulain J."/>
            <person name="Poussereau N."/>
            <person name="Quesneville H."/>
            <person name="Rascle C."/>
            <person name="Schumacher J."/>
            <person name="Segurens B."/>
            <person name="Sexton A."/>
            <person name="Silva E."/>
            <person name="Sirven C."/>
            <person name="Soanes D.M."/>
            <person name="Talbot N.J."/>
            <person name="Templeton M."/>
            <person name="Yandava C."/>
            <person name="Yarden O."/>
            <person name="Zeng Q."/>
            <person name="Rollins J.A."/>
            <person name="Lebrun M.H."/>
            <person name="Dickman M."/>
        </authorList>
    </citation>
    <scope>NUCLEOTIDE SEQUENCE [LARGE SCALE GENOMIC DNA]</scope>
    <source>
        <strain evidence="3">T4</strain>
    </source>
</reference>
<dbReference type="EMBL" id="FQ790278">
    <property type="protein sequence ID" value="CCD45682.1"/>
    <property type="molecule type" value="Genomic_DNA"/>
</dbReference>
<proteinExistence type="predicted"/>
<evidence type="ECO:0000256" key="1">
    <source>
        <dbReference type="SAM" id="MobiDB-lite"/>
    </source>
</evidence>